<dbReference type="InterPro" id="IPR008927">
    <property type="entry name" value="6-PGluconate_DH-like_C_sf"/>
</dbReference>
<evidence type="ECO:0000256" key="5">
    <source>
        <dbReference type="ARBA" id="ARBA00023027"/>
    </source>
</evidence>
<dbReference type="RefSeq" id="WP_336472141.1">
    <property type="nucleotide sequence ID" value="NZ_JBAWSX010000004.1"/>
</dbReference>
<dbReference type="Pfam" id="PF00984">
    <property type="entry name" value="UDPG_MGDP_dh"/>
    <property type="match status" value="1"/>
</dbReference>
<dbReference type="EMBL" id="JBAWSX010000004">
    <property type="protein sequence ID" value="MEI4801439.1"/>
    <property type="molecule type" value="Genomic_DNA"/>
</dbReference>
<evidence type="ECO:0000256" key="4">
    <source>
        <dbReference type="ARBA" id="ARBA00023002"/>
    </source>
</evidence>
<reference evidence="9 10" key="1">
    <citation type="submission" date="2024-01" db="EMBL/GenBank/DDBJ databases">
        <title>Seven novel Bacillus-like species.</title>
        <authorList>
            <person name="Liu G."/>
        </authorList>
    </citation>
    <scope>NUCLEOTIDE SEQUENCE [LARGE SCALE GENOMIC DNA]</scope>
    <source>
        <strain evidence="9 10">FJAT-51639</strain>
    </source>
</reference>
<evidence type="ECO:0000313" key="10">
    <source>
        <dbReference type="Proteomes" id="UP001372526"/>
    </source>
</evidence>
<dbReference type="SMART" id="SM00984">
    <property type="entry name" value="UDPG_MGDP_dh_C"/>
    <property type="match status" value="1"/>
</dbReference>
<accession>A0ABU8FHN3</accession>
<keyword evidence="4 7" id="KW-0560">Oxidoreductase</keyword>
<evidence type="ECO:0000313" key="9">
    <source>
        <dbReference type="EMBL" id="MEI4801439.1"/>
    </source>
</evidence>
<dbReference type="PANTHER" id="PTHR43750:SF3">
    <property type="entry name" value="UDP-GLUCOSE 6-DEHYDROGENASE TUAD"/>
    <property type="match status" value="1"/>
</dbReference>
<dbReference type="InterPro" id="IPR014027">
    <property type="entry name" value="UDP-Glc/GDP-Man_DH_C"/>
</dbReference>
<dbReference type="InterPro" id="IPR028357">
    <property type="entry name" value="UDPglc_DH_bac"/>
</dbReference>
<feature type="domain" description="UDP-glucose/GDP-mannose dehydrogenase C-terminal" evidence="8">
    <location>
        <begin position="313"/>
        <end position="410"/>
    </location>
</feature>
<dbReference type="InterPro" id="IPR017476">
    <property type="entry name" value="UDP-Glc/GDP-Man"/>
</dbReference>
<evidence type="ECO:0000256" key="7">
    <source>
        <dbReference type="PIRNR" id="PIRNR000124"/>
    </source>
</evidence>
<organism evidence="9 10">
    <name type="scientific">Bacillus bruguierae</name>
    <dbReference type="NCBI Taxonomy" id="3127667"/>
    <lineage>
        <taxon>Bacteria</taxon>
        <taxon>Bacillati</taxon>
        <taxon>Bacillota</taxon>
        <taxon>Bacilli</taxon>
        <taxon>Bacillales</taxon>
        <taxon>Bacillaceae</taxon>
        <taxon>Bacillus</taxon>
    </lineage>
</organism>
<name>A0ABU8FHN3_9BACI</name>
<keyword evidence="9" id="KW-0223">Dioxygenase</keyword>
<dbReference type="Proteomes" id="UP001372526">
    <property type="component" value="Unassembled WGS sequence"/>
</dbReference>
<sequence>MDILVVGTGYVGTTTALIFAEQGHRVTGLDVDTNKIENLQAGKLHFYETGLEELLNKHLQQKNIVFTTNVEKGIQNNEIIYICVGTPQKEDGSANLIYVEQVAKSIGKLMNGYKTVVTKSTVPVGTAEKVTEWIKESQITPYEYDVVSNPEFLREGSALYDALHPDRIVVGALTKRAFQKMREVFGAVSFPYLETTPRASELIKYAANSFLALKISYINELARLCDRLNINVRDVAKGMGLDKRIGTSFLEAGIGYGGSCFPKDVNALLDAANQYGVTLSILKSAINVNKTQPFYVLEKMKQVLGSLKGKTIAILGLSFKANTDDIREASSLIVIDYLLKEGVNIKIHDPVVTLSSSCFKQYETVEETVTNADAVLICTDWSQYKDFAWETIKDKIANPIIFDGRNCLNAEKIKHSGFIYRGVAYP</sequence>
<evidence type="ECO:0000256" key="2">
    <source>
        <dbReference type="ARBA" id="ARBA00006601"/>
    </source>
</evidence>
<comment type="caution">
    <text evidence="9">The sequence shown here is derived from an EMBL/GenBank/DDBJ whole genome shotgun (WGS) entry which is preliminary data.</text>
</comment>
<keyword evidence="5 7" id="KW-0520">NAD</keyword>
<dbReference type="Pfam" id="PF03721">
    <property type="entry name" value="UDPG_MGDP_dh_N"/>
    <property type="match status" value="1"/>
</dbReference>
<dbReference type="SUPFAM" id="SSF52413">
    <property type="entry name" value="UDP-glucose/GDP-mannose dehydrogenase C-terminal domain"/>
    <property type="match status" value="1"/>
</dbReference>
<comment type="catalytic activity">
    <reaction evidence="6 7">
        <text>UDP-alpha-D-glucose + 2 NAD(+) + H2O = UDP-alpha-D-glucuronate + 2 NADH + 3 H(+)</text>
        <dbReference type="Rhea" id="RHEA:23596"/>
        <dbReference type="ChEBI" id="CHEBI:15377"/>
        <dbReference type="ChEBI" id="CHEBI:15378"/>
        <dbReference type="ChEBI" id="CHEBI:57540"/>
        <dbReference type="ChEBI" id="CHEBI:57945"/>
        <dbReference type="ChEBI" id="CHEBI:58052"/>
        <dbReference type="ChEBI" id="CHEBI:58885"/>
        <dbReference type="EC" id="1.1.1.22"/>
    </reaction>
</comment>
<dbReference type="PIRSF" id="PIRSF500134">
    <property type="entry name" value="UDPglc_DH_bac"/>
    <property type="match status" value="1"/>
</dbReference>
<dbReference type="InterPro" id="IPR036220">
    <property type="entry name" value="UDP-Glc/GDP-Man_DH_C_sf"/>
</dbReference>
<keyword evidence="10" id="KW-1185">Reference proteome</keyword>
<dbReference type="Pfam" id="PF03720">
    <property type="entry name" value="UDPG_MGDP_dh_C"/>
    <property type="match status" value="1"/>
</dbReference>
<evidence type="ECO:0000259" key="8">
    <source>
        <dbReference type="SMART" id="SM00984"/>
    </source>
</evidence>
<dbReference type="InterPro" id="IPR014026">
    <property type="entry name" value="UDP-Glc/GDP-Man_DH_dimer"/>
</dbReference>
<comment type="similarity">
    <text evidence="2 7">Belongs to the UDP-glucose/GDP-mannose dehydrogenase family.</text>
</comment>
<dbReference type="InterPro" id="IPR036291">
    <property type="entry name" value="NAD(P)-bd_dom_sf"/>
</dbReference>
<evidence type="ECO:0000256" key="3">
    <source>
        <dbReference type="ARBA" id="ARBA00012954"/>
    </source>
</evidence>
<comment type="pathway">
    <text evidence="1">Nucleotide-sugar biosynthesis; UDP-alpha-D-glucuronate biosynthesis; UDP-alpha-D-glucuronate from UDP-alpha-D-glucose: step 1/1.</text>
</comment>
<dbReference type="Gene3D" id="1.20.5.100">
    <property type="entry name" value="Cytochrome c1, transmembrane anchor, C-terminal"/>
    <property type="match status" value="1"/>
</dbReference>
<gene>
    <name evidence="9" type="ORF">WAZ07_08885</name>
</gene>
<dbReference type="SUPFAM" id="SSF51735">
    <property type="entry name" value="NAD(P)-binding Rossmann-fold domains"/>
    <property type="match status" value="1"/>
</dbReference>
<evidence type="ECO:0000256" key="1">
    <source>
        <dbReference type="ARBA" id="ARBA00004701"/>
    </source>
</evidence>
<evidence type="ECO:0000256" key="6">
    <source>
        <dbReference type="ARBA" id="ARBA00047473"/>
    </source>
</evidence>
<protein>
    <recommendedName>
        <fullName evidence="3 7">UDP-glucose 6-dehydrogenase</fullName>
        <ecNumber evidence="3 7">1.1.1.22</ecNumber>
    </recommendedName>
</protein>
<dbReference type="InterPro" id="IPR001732">
    <property type="entry name" value="UDP-Glc/GDP-Man_DH_N"/>
</dbReference>
<dbReference type="SUPFAM" id="SSF48179">
    <property type="entry name" value="6-phosphogluconate dehydrogenase C-terminal domain-like"/>
    <property type="match status" value="1"/>
</dbReference>
<dbReference type="PIRSF" id="PIRSF000124">
    <property type="entry name" value="UDPglc_GDPman_dh"/>
    <property type="match status" value="1"/>
</dbReference>
<proteinExistence type="inferred from homology"/>
<dbReference type="NCBIfam" id="TIGR03026">
    <property type="entry name" value="NDP-sugDHase"/>
    <property type="match status" value="1"/>
</dbReference>
<dbReference type="Gene3D" id="3.40.50.720">
    <property type="entry name" value="NAD(P)-binding Rossmann-like Domain"/>
    <property type="match status" value="2"/>
</dbReference>
<dbReference type="GO" id="GO:0051213">
    <property type="term" value="F:dioxygenase activity"/>
    <property type="evidence" value="ECO:0007669"/>
    <property type="project" value="UniProtKB-KW"/>
</dbReference>
<dbReference type="EC" id="1.1.1.22" evidence="3 7"/>
<dbReference type="PANTHER" id="PTHR43750">
    <property type="entry name" value="UDP-GLUCOSE 6-DEHYDROGENASE TUAD"/>
    <property type="match status" value="1"/>
</dbReference>